<dbReference type="SUPFAM" id="SSF55811">
    <property type="entry name" value="Nudix"/>
    <property type="match status" value="1"/>
</dbReference>
<keyword evidence="4" id="KW-0235">DNA replication</keyword>
<sequence>MTGLIQVVGGAVVDNLAQPAAMLVARRSAPEHLAGLWEFPGGKVEPGEEPETALVRELAEELGIDVRLGSELPAEEPQGWPLNGRASMRVWFAEVTRGEAMPLEDHDELRWVDLRNRQAVLGLPWIPADYPIVSALLDSVAVPLQEPLAKD</sequence>
<evidence type="ECO:0000256" key="5">
    <source>
        <dbReference type="ARBA" id="ARBA00022723"/>
    </source>
</evidence>
<dbReference type="GO" id="GO:0016787">
    <property type="term" value="F:hydrolase activity"/>
    <property type="evidence" value="ECO:0007669"/>
    <property type="project" value="UniProtKB-KW"/>
</dbReference>
<dbReference type="InterPro" id="IPR020476">
    <property type="entry name" value="Nudix_hydrolase"/>
</dbReference>
<dbReference type="PROSITE" id="PS00893">
    <property type="entry name" value="NUDIX_BOX"/>
    <property type="match status" value="1"/>
</dbReference>
<comment type="caution">
    <text evidence="14">The sequence shown here is derived from an EMBL/GenBank/DDBJ whole genome shotgun (WGS) entry which is preliminary data.</text>
</comment>
<feature type="domain" description="Nudix hydrolase" evidence="13">
    <location>
        <begin position="3"/>
        <end position="135"/>
    </location>
</feature>
<dbReference type="InterPro" id="IPR047127">
    <property type="entry name" value="MutT-like"/>
</dbReference>
<evidence type="ECO:0000256" key="11">
    <source>
        <dbReference type="ARBA" id="ARBA00038905"/>
    </source>
</evidence>
<dbReference type="InterPro" id="IPR000086">
    <property type="entry name" value="NUDIX_hydrolase_dom"/>
</dbReference>
<organism evidence="14 15">
    <name type="scientific">Arthrobacter sedimenti</name>
    <dbReference type="NCBI Taxonomy" id="2694931"/>
    <lineage>
        <taxon>Bacteria</taxon>
        <taxon>Bacillati</taxon>
        <taxon>Actinomycetota</taxon>
        <taxon>Actinomycetes</taxon>
        <taxon>Micrococcales</taxon>
        <taxon>Micrococcaceae</taxon>
        <taxon>Arthrobacter</taxon>
    </lineage>
</organism>
<reference evidence="15" key="1">
    <citation type="journal article" date="2019" name="Int. J. Syst. Evol. Microbiol.">
        <title>The Global Catalogue of Microorganisms (GCM) 10K type strain sequencing project: providing services to taxonomists for standard genome sequencing and annotation.</title>
        <authorList>
            <consortium name="The Broad Institute Genomics Platform"/>
            <consortium name="The Broad Institute Genome Sequencing Center for Infectious Disease"/>
            <person name="Wu L."/>
            <person name="Ma J."/>
        </authorList>
    </citation>
    <scope>NUCLEOTIDE SEQUENCE [LARGE SCALE GENOMIC DNA]</scope>
    <source>
        <strain evidence="15">PJ61</strain>
    </source>
</reference>
<evidence type="ECO:0000256" key="6">
    <source>
        <dbReference type="ARBA" id="ARBA00022763"/>
    </source>
</evidence>
<dbReference type="Pfam" id="PF00293">
    <property type="entry name" value="NUDIX"/>
    <property type="match status" value="1"/>
</dbReference>
<evidence type="ECO:0000313" key="14">
    <source>
        <dbReference type="EMBL" id="MFC4396018.1"/>
    </source>
</evidence>
<evidence type="ECO:0000256" key="7">
    <source>
        <dbReference type="ARBA" id="ARBA00022801"/>
    </source>
</evidence>
<comment type="catalytic activity">
    <reaction evidence="10">
        <text>8-oxo-dGTP + H2O = 8-oxo-dGMP + diphosphate + H(+)</text>
        <dbReference type="Rhea" id="RHEA:31575"/>
        <dbReference type="ChEBI" id="CHEBI:15377"/>
        <dbReference type="ChEBI" id="CHEBI:15378"/>
        <dbReference type="ChEBI" id="CHEBI:33019"/>
        <dbReference type="ChEBI" id="CHEBI:63224"/>
        <dbReference type="ChEBI" id="CHEBI:77896"/>
        <dbReference type="EC" id="3.6.1.55"/>
    </reaction>
</comment>
<keyword evidence="3" id="KW-0515">Mutator protein</keyword>
<keyword evidence="6" id="KW-0227">DNA damage</keyword>
<dbReference type="PANTHER" id="PTHR47707">
    <property type="entry name" value="8-OXO-DGTP DIPHOSPHATASE"/>
    <property type="match status" value="1"/>
</dbReference>
<name>A0ABV8WKL7_9MICC</name>
<gene>
    <name evidence="14" type="ORF">ACFO0G_07930</name>
</gene>
<dbReference type="InterPro" id="IPR015797">
    <property type="entry name" value="NUDIX_hydrolase-like_dom_sf"/>
</dbReference>
<dbReference type="Gene3D" id="3.90.79.10">
    <property type="entry name" value="Nucleoside Triphosphate Pyrophosphohydrolase"/>
    <property type="match status" value="1"/>
</dbReference>
<dbReference type="Proteomes" id="UP001595778">
    <property type="component" value="Unassembled WGS sequence"/>
</dbReference>
<keyword evidence="8" id="KW-0460">Magnesium</keyword>
<dbReference type="RefSeq" id="WP_376976973.1">
    <property type="nucleotide sequence ID" value="NZ_JBHSDQ010000002.1"/>
</dbReference>
<dbReference type="PANTHER" id="PTHR47707:SF1">
    <property type="entry name" value="NUDIX HYDROLASE FAMILY PROTEIN"/>
    <property type="match status" value="1"/>
</dbReference>
<dbReference type="EMBL" id="JBHSDQ010000002">
    <property type="protein sequence ID" value="MFC4396018.1"/>
    <property type="molecule type" value="Genomic_DNA"/>
</dbReference>
<evidence type="ECO:0000256" key="9">
    <source>
        <dbReference type="ARBA" id="ARBA00023204"/>
    </source>
</evidence>
<accession>A0ABV8WKL7</accession>
<keyword evidence="9" id="KW-0234">DNA repair</keyword>
<evidence type="ECO:0000256" key="8">
    <source>
        <dbReference type="ARBA" id="ARBA00022842"/>
    </source>
</evidence>
<evidence type="ECO:0000259" key="13">
    <source>
        <dbReference type="PROSITE" id="PS51462"/>
    </source>
</evidence>
<protein>
    <recommendedName>
        <fullName evidence="11">8-oxo-dGTP diphosphatase</fullName>
        <ecNumber evidence="11">3.6.1.55</ecNumber>
    </recommendedName>
</protein>
<evidence type="ECO:0000256" key="2">
    <source>
        <dbReference type="ARBA" id="ARBA00005582"/>
    </source>
</evidence>
<evidence type="ECO:0000256" key="1">
    <source>
        <dbReference type="ARBA" id="ARBA00001946"/>
    </source>
</evidence>
<keyword evidence="5" id="KW-0479">Metal-binding</keyword>
<dbReference type="PROSITE" id="PS51462">
    <property type="entry name" value="NUDIX"/>
    <property type="match status" value="1"/>
</dbReference>
<comment type="cofactor">
    <cofactor evidence="1">
        <name>Mg(2+)</name>
        <dbReference type="ChEBI" id="CHEBI:18420"/>
    </cofactor>
</comment>
<keyword evidence="7 12" id="KW-0378">Hydrolase</keyword>
<dbReference type="CDD" id="cd03425">
    <property type="entry name" value="NUDIX_MutT_NudA_like"/>
    <property type="match status" value="1"/>
</dbReference>
<proteinExistence type="inferred from homology"/>
<comment type="similarity">
    <text evidence="2 12">Belongs to the Nudix hydrolase family.</text>
</comment>
<evidence type="ECO:0000313" key="15">
    <source>
        <dbReference type="Proteomes" id="UP001595778"/>
    </source>
</evidence>
<evidence type="ECO:0000256" key="3">
    <source>
        <dbReference type="ARBA" id="ARBA00022457"/>
    </source>
</evidence>
<dbReference type="InterPro" id="IPR020084">
    <property type="entry name" value="NUDIX_hydrolase_CS"/>
</dbReference>
<evidence type="ECO:0000256" key="12">
    <source>
        <dbReference type="RuleBase" id="RU003476"/>
    </source>
</evidence>
<dbReference type="EC" id="3.6.1.55" evidence="11"/>
<dbReference type="PRINTS" id="PR00502">
    <property type="entry name" value="NUDIXFAMILY"/>
</dbReference>
<keyword evidence="15" id="KW-1185">Reference proteome</keyword>
<evidence type="ECO:0000256" key="10">
    <source>
        <dbReference type="ARBA" id="ARBA00035861"/>
    </source>
</evidence>
<evidence type="ECO:0000256" key="4">
    <source>
        <dbReference type="ARBA" id="ARBA00022705"/>
    </source>
</evidence>